<protein>
    <submittedName>
        <fullName evidence="12">SNARE protein</fullName>
    </submittedName>
</protein>
<keyword evidence="5" id="KW-0449">Lipoprotein</keyword>
<evidence type="ECO:0000256" key="1">
    <source>
        <dbReference type="ARBA" id="ARBA00008025"/>
    </source>
</evidence>
<keyword evidence="8" id="KW-0175">Coiled coil</keyword>
<keyword evidence="6" id="KW-0636">Prenylation</keyword>
<evidence type="ECO:0000256" key="8">
    <source>
        <dbReference type="PROSITE-ProRule" id="PRU00290"/>
    </source>
</evidence>
<dbReference type="GO" id="GO:0005794">
    <property type="term" value="C:Golgi apparatus"/>
    <property type="evidence" value="ECO:0007669"/>
    <property type="project" value="TreeGrafter"/>
</dbReference>
<dbReference type="InterPro" id="IPR010908">
    <property type="entry name" value="Longin_dom"/>
</dbReference>
<dbReference type="PANTHER" id="PTHR45806">
    <property type="entry name" value="SYNAPTOBREVIN HOMOLOG YKT6"/>
    <property type="match status" value="1"/>
</dbReference>
<evidence type="ECO:0000256" key="6">
    <source>
        <dbReference type="ARBA" id="ARBA00023289"/>
    </source>
</evidence>
<dbReference type="SUPFAM" id="SSF64356">
    <property type="entry name" value="SNARE-like"/>
    <property type="match status" value="1"/>
</dbReference>
<accession>A0A8H6XZ99</accession>
<keyword evidence="4" id="KW-0564">Palmitate</keyword>
<dbReference type="Proteomes" id="UP000623467">
    <property type="component" value="Unassembled WGS sequence"/>
</dbReference>
<feature type="domain" description="Longin" evidence="10">
    <location>
        <begin position="1"/>
        <end position="73"/>
    </location>
</feature>
<evidence type="ECO:0000256" key="5">
    <source>
        <dbReference type="ARBA" id="ARBA00023288"/>
    </source>
</evidence>
<dbReference type="GO" id="GO:0005484">
    <property type="term" value="F:SNAP receptor activity"/>
    <property type="evidence" value="ECO:0007669"/>
    <property type="project" value="TreeGrafter"/>
</dbReference>
<evidence type="ECO:0000256" key="4">
    <source>
        <dbReference type="ARBA" id="ARBA00023139"/>
    </source>
</evidence>
<dbReference type="Gene3D" id="3.30.450.50">
    <property type="entry name" value="Longin domain"/>
    <property type="match status" value="1"/>
</dbReference>
<evidence type="ECO:0000313" key="12">
    <source>
        <dbReference type="EMBL" id="KAF7349499.1"/>
    </source>
</evidence>
<proteinExistence type="inferred from homology"/>
<evidence type="ECO:0000259" key="10">
    <source>
        <dbReference type="PROSITE" id="PS50859"/>
    </source>
</evidence>
<feature type="region of interest" description="Disordered" evidence="9">
    <location>
        <begin position="1"/>
        <end position="20"/>
    </location>
</feature>
<dbReference type="Pfam" id="PF13774">
    <property type="entry name" value="Longin"/>
    <property type="match status" value="1"/>
</dbReference>
<dbReference type="InterPro" id="IPR011012">
    <property type="entry name" value="Longin-like_dom_sf"/>
</dbReference>
<evidence type="ECO:0000256" key="3">
    <source>
        <dbReference type="ARBA" id="ARBA00023136"/>
    </source>
</evidence>
<keyword evidence="2" id="KW-0488">Methylation</keyword>
<dbReference type="PANTHER" id="PTHR45806:SF1">
    <property type="entry name" value="SYNAPTOBREVIN HOMOLOG YKT6"/>
    <property type="match status" value="1"/>
</dbReference>
<evidence type="ECO:0000256" key="2">
    <source>
        <dbReference type="ARBA" id="ARBA00022481"/>
    </source>
</evidence>
<gene>
    <name evidence="12" type="ORF">MSAN_01740200</name>
</gene>
<dbReference type="InterPro" id="IPR042855">
    <property type="entry name" value="V_SNARE_CC"/>
</dbReference>
<comment type="subcellular location">
    <subcellularLocation>
        <location evidence="7">Endomembrane system</location>
        <topology evidence="7">Lipid-anchor</topology>
        <orientation evidence="7">Cytoplasmic side</orientation>
    </subcellularLocation>
</comment>
<comment type="similarity">
    <text evidence="1">Belongs to the synaptobrevin family.</text>
</comment>
<evidence type="ECO:0000256" key="9">
    <source>
        <dbReference type="SAM" id="MobiDB-lite"/>
    </source>
</evidence>
<feature type="domain" description="V-SNARE coiled-coil homology" evidence="11">
    <location>
        <begin position="89"/>
        <end position="149"/>
    </location>
</feature>
<comment type="caution">
    <text evidence="12">The sequence shown here is derived from an EMBL/GenBank/DDBJ whole genome shotgun (WGS) entry which is preliminary data.</text>
</comment>
<dbReference type="AlphaFoldDB" id="A0A8H6XZ99"/>
<dbReference type="OrthoDB" id="27923at2759"/>
<dbReference type="Gene3D" id="1.20.5.110">
    <property type="match status" value="1"/>
</dbReference>
<dbReference type="SMART" id="SM01270">
    <property type="entry name" value="Longin"/>
    <property type="match status" value="1"/>
</dbReference>
<dbReference type="EMBL" id="JACAZH010000016">
    <property type="protein sequence ID" value="KAF7349499.1"/>
    <property type="molecule type" value="Genomic_DNA"/>
</dbReference>
<keyword evidence="13" id="KW-1185">Reference proteome</keyword>
<evidence type="ECO:0000256" key="7">
    <source>
        <dbReference type="ARBA" id="ARBA00046278"/>
    </source>
</evidence>
<dbReference type="PROSITE" id="PS50892">
    <property type="entry name" value="V_SNARE"/>
    <property type="match status" value="1"/>
</dbReference>
<evidence type="ECO:0000259" key="11">
    <source>
        <dbReference type="PROSITE" id="PS50892"/>
    </source>
</evidence>
<reference evidence="12" key="1">
    <citation type="submission" date="2020-05" db="EMBL/GenBank/DDBJ databases">
        <title>Mycena genomes resolve the evolution of fungal bioluminescence.</title>
        <authorList>
            <person name="Tsai I.J."/>
        </authorList>
    </citation>
    <scope>NUCLEOTIDE SEQUENCE</scope>
    <source>
        <strain evidence="12">160909Yilan</strain>
    </source>
</reference>
<dbReference type="SUPFAM" id="SSF58038">
    <property type="entry name" value="SNARE fusion complex"/>
    <property type="match status" value="1"/>
</dbReference>
<dbReference type="Pfam" id="PF00957">
    <property type="entry name" value="Synaptobrevin"/>
    <property type="match status" value="1"/>
</dbReference>
<dbReference type="CDD" id="cd14824">
    <property type="entry name" value="Longin"/>
    <property type="match status" value="1"/>
</dbReference>
<keyword evidence="3" id="KW-0472">Membrane</keyword>
<evidence type="ECO:0000313" key="13">
    <source>
        <dbReference type="Proteomes" id="UP000623467"/>
    </source>
</evidence>
<dbReference type="GO" id="GO:0006888">
    <property type="term" value="P:endoplasmic reticulum to Golgi vesicle-mediated transport"/>
    <property type="evidence" value="ECO:0007669"/>
    <property type="project" value="TreeGrafter"/>
</dbReference>
<name>A0A8H6XZ99_9AGAR</name>
<dbReference type="PROSITE" id="PS50859">
    <property type="entry name" value="LONGIN"/>
    <property type="match status" value="1"/>
</dbReference>
<sequence>MTFFSKTVAERTPQGQRQSVQQGSYTFHVYNRGGSEQLAGESIFSPVIITDQEYPVRPAFSLLTKVLDDFMTQLATYITRYRDPRQADALMRVQAELDETKIVLHKTIDSVLQRGETLDTLAERSNDLSEHTKMSYKPAKRVSKQLLRRDVKPCCDVMITIMPLYLTNCPASSASPPCASLSTSPLNSCAFRTHVASAGKGYGFGLNHALLKQCRTCLMMAYIRACAAPSCCVPCFTSLISSSLRPLHLLQLELLPDRLRPACARQGYSTTRSLEV</sequence>
<organism evidence="12 13">
    <name type="scientific">Mycena sanguinolenta</name>
    <dbReference type="NCBI Taxonomy" id="230812"/>
    <lineage>
        <taxon>Eukaryota</taxon>
        <taxon>Fungi</taxon>
        <taxon>Dikarya</taxon>
        <taxon>Basidiomycota</taxon>
        <taxon>Agaricomycotina</taxon>
        <taxon>Agaricomycetes</taxon>
        <taxon>Agaricomycetidae</taxon>
        <taxon>Agaricales</taxon>
        <taxon>Marasmiineae</taxon>
        <taxon>Mycenaceae</taxon>
        <taxon>Mycena</taxon>
    </lineage>
</organism>